<dbReference type="InterPro" id="IPR036291">
    <property type="entry name" value="NAD(P)-bd_dom_sf"/>
</dbReference>
<sequence length="264" mass="27876">MQIDLSGRHALITGSTAGIGLAIARGLANAGAEVVVNGRTQSRVDEAIRQVRNAVPGASVSGVAADLGSAEGARVLFDAVPETDILVNNMGIFGPQDFFDIDDEEWERYFQVNVMSGVRVARHYARGMRDRGWGRIQFLGSESSYNIPAGMIHYGVTKTAVVSLARGLAKALAGTGVTVNSILPGLTRSEGVESMLEGMARERGKSVEEVGAEFVMENRPSSIIQRMAEVDEVASMSVYAASPQASATTGAALRVEGGIIDFIS</sequence>
<gene>
    <name evidence="6" type="ORF">C7446_0642</name>
</gene>
<evidence type="ECO:0000256" key="2">
    <source>
        <dbReference type="ARBA" id="ARBA00022797"/>
    </source>
</evidence>
<dbReference type="RefSeq" id="WP_121171232.1">
    <property type="nucleotide sequence ID" value="NZ_RBIN01000002.1"/>
</dbReference>
<comment type="similarity">
    <text evidence="1 5">Belongs to the short-chain dehydrogenases/reductases (SDR) family.</text>
</comment>
<dbReference type="SUPFAM" id="SSF51735">
    <property type="entry name" value="NAD(P)-binding Rossmann-fold domains"/>
    <property type="match status" value="1"/>
</dbReference>
<dbReference type="OrthoDB" id="9793325at2"/>
<evidence type="ECO:0000313" key="6">
    <source>
        <dbReference type="EMBL" id="RKR06653.1"/>
    </source>
</evidence>
<dbReference type="AlphaFoldDB" id="A0A420WZ89"/>
<evidence type="ECO:0000256" key="4">
    <source>
        <dbReference type="ARBA" id="ARBA00023027"/>
    </source>
</evidence>
<dbReference type="PROSITE" id="PS00061">
    <property type="entry name" value="ADH_SHORT"/>
    <property type="match status" value="1"/>
</dbReference>
<accession>A0A420WZ89</accession>
<dbReference type="PANTHER" id="PTHR43943">
    <property type="entry name" value="DEHYDROGENASE/REDUCTASE (SDR FAMILY) MEMBER 4"/>
    <property type="match status" value="1"/>
</dbReference>
<dbReference type="GO" id="GO:0016491">
    <property type="term" value="F:oxidoreductase activity"/>
    <property type="evidence" value="ECO:0007669"/>
    <property type="project" value="UniProtKB-KW"/>
</dbReference>
<dbReference type="PANTHER" id="PTHR43943:SF17">
    <property type="entry name" value="3-PHENYLPROPIONATE-DIHYDRODIOL_CINNAMIC ACID-DIHYDRODIOL DEHYDROGENASE"/>
    <property type="match status" value="1"/>
</dbReference>
<reference evidence="6 7" key="1">
    <citation type="submission" date="2018-10" db="EMBL/GenBank/DDBJ databases">
        <title>Genomic Encyclopedia of Type Strains, Phase IV (KMG-IV): sequencing the most valuable type-strain genomes for metagenomic binning, comparative biology and taxonomic classification.</title>
        <authorList>
            <person name="Goeker M."/>
        </authorList>
    </citation>
    <scope>NUCLEOTIDE SEQUENCE [LARGE SCALE GENOMIC DNA]</scope>
    <source>
        <strain evidence="6 7">DSM 23229</strain>
    </source>
</reference>
<dbReference type="InterPro" id="IPR002347">
    <property type="entry name" value="SDR_fam"/>
</dbReference>
<keyword evidence="3" id="KW-0560">Oxidoreductase</keyword>
<keyword evidence="7" id="KW-1185">Reference proteome</keyword>
<keyword evidence="4" id="KW-0520">NAD</keyword>
<dbReference type="Proteomes" id="UP000281975">
    <property type="component" value="Unassembled WGS sequence"/>
</dbReference>
<evidence type="ECO:0000256" key="1">
    <source>
        <dbReference type="ARBA" id="ARBA00006484"/>
    </source>
</evidence>
<dbReference type="InterPro" id="IPR020904">
    <property type="entry name" value="Sc_DH/Rdtase_CS"/>
</dbReference>
<dbReference type="Gene3D" id="3.40.50.720">
    <property type="entry name" value="NAD(P)-binding Rossmann-like Domain"/>
    <property type="match status" value="1"/>
</dbReference>
<dbReference type="CDD" id="cd05233">
    <property type="entry name" value="SDR_c"/>
    <property type="match status" value="1"/>
</dbReference>
<dbReference type="FunFam" id="3.40.50.720:FF:000084">
    <property type="entry name" value="Short-chain dehydrogenase reductase"/>
    <property type="match status" value="1"/>
</dbReference>
<keyword evidence="2" id="KW-0058">Aromatic hydrocarbons catabolism</keyword>
<proteinExistence type="inferred from homology"/>
<protein>
    <submittedName>
        <fullName evidence="6">NAD(P)-dependent dehydrogenase (Short-subunit alcohol dehydrogenase family)</fullName>
    </submittedName>
</protein>
<evidence type="ECO:0000256" key="3">
    <source>
        <dbReference type="ARBA" id="ARBA00023002"/>
    </source>
</evidence>
<name>A0A420WZ89_9GAMM</name>
<dbReference type="EMBL" id="RBIN01000002">
    <property type="protein sequence ID" value="RKR06653.1"/>
    <property type="molecule type" value="Genomic_DNA"/>
</dbReference>
<evidence type="ECO:0000313" key="7">
    <source>
        <dbReference type="Proteomes" id="UP000281975"/>
    </source>
</evidence>
<evidence type="ECO:0000256" key="5">
    <source>
        <dbReference type="RuleBase" id="RU000363"/>
    </source>
</evidence>
<dbReference type="Pfam" id="PF00106">
    <property type="entry name" value="adh_short"/>
    <property type="match status" value="1"/>
</dbReference>
<dbReference type="PRINTS" id="PR00080">
    <property type="entry name" value="SDRFAMILY"/>
</dbReference>
<organism evidence="6 7">
    <name type="scientific">Kushneria sinocarnis</name>
    <dbReference type="NCBI Taxonomy" id="595502"/>
    <lineage>
        <taxon>Bacteria</taxon>
        <taxon>Pseudomonadati</taxon>
        <taxon>Pseudomonadota</taxon>
        <taxon>Gammaproteobacteria</taxon>
        <taxon>Oceanospirillales</taxon>
        <taxon>Halomonadaceae</taxon>
        <taxon>Kushneria</taxon>
    </lineage>
</organism>
<comment type="caution">
    <text evidence="6">The sequence shown here is derived from an EMBL/GenBank/DDBJ whole genome shotgun (WGS) entry which is preliminary data.</text>
</comment>
<dbReference type="PRINTS" id="PR00081">
    <property type="entry name" value="GDHRDH"/>
</dbReference>